<reference evidence="5" key="2">
    <citation type="journal article" date="2021" name="PeerJ">
        <title>Extensive microbial diversity within the chicken gut microbiome revealed by metagenomics and culture.</title>
        <authorList>
            <person name="Gilroy R."/>
            <person name="Ravi A."/>
            <person name="Getino M."/>
            <person name="Pursley I."/>
            <person name="Horton D.L."/>
            <person name="Alikhan N.F."/>
            <person name="Baker D."/>
            <person name="Gharbi K."/>
            <person name="Hall N."/>
            <person name="Watson M."/>
            <person name="Adriaenssens E.M."/>
            <person name="Foster-Nyarko E."/>
            <person name="Jarju S."/>
            <person name="Secka A."/>
            <person name="Antonio M."/>
            <person name="Oren A."/>
            <person name="Chaudhuri R.R."/>
            <person name="La Ragione R."/>
            <person name="Hildebrand F."/>
            <person name="Pallen M.J."/>
        </authorList>
    </citation>
    <scope>NUCLEOTIDE SEQUENCE</scope>
    <source>
        <strain evidence="5">CHK183-6373</strain>
    </source>
</reference>
<dbReference type="InterPro" id="IPR001387">
    <property type="entry name" value="Cro/C1-type_HTH"/>
</dbReference>
<protein>
    <submittedName>
        <fullName evidence="5">AraC family transcriptional regulator</fullName>
    </submittedName>
</protein>
<dbReference type="InterPro" id="IPR009057">
    <property type="entry name" value="Homeodomain-like_sf"/>
</dbReference>
<evidence type="ECO:0000313" key="6">
    <source>
        <dbReference type="Proteomes" id="UP000886884"/>
    </source>
</evidence>
<organism evidence="5 6">
    <name type="scientific">Candidatus Ornithocaccomicrobium faecavium</name>
    <dbReference type="NCBI Taxonomy" id="2840890"/>
    <lineage>
        <taxon>Bacteria</taxon>
        <taxon>Bacillati</taxon>
        <taxon>Bacillota</taxon>
        <taxon>Clostridia</taxon>
        <taxon>Candidatus Ornithocaccomicrobium</taxon>
    </lineage>
</organism>
<feature type="domain" description="HTH araC/xylS-type" evidence="4">
    <location>
        <begin position="159"/>
        <end position="257"/>
    </location>
</feature>
<evidence type="ECO:0000256" key="2">
    <source>
        <dbReference type="ARBA" id="ARBA00023125"/>
    </source>
</evidence>
<dbReference type="Proteomes" id="UP000886884">
    <property type="component" value="Unassembled WGS sequence"/>
</dbReference>
<keyword evidence="1" id="KW-0805">Transcription regulation</keyword>
<dbReference type="SMART" id="SM00342">
    <property type="entry name" value="HTH_ARAC"/>
    <property type="match status" value="1"/>
</dbReference>
<dbReference type="InterPro" id="IPR018062">
    <property type="entry name" value="HTH_AraC-typ_CS"/>
</dbReference>
<dbReference type="InterPro" id="IPR014710">
    <property type="entry name" value="RmlC-like_jellyroll"/>
</dbReference>
<dbReference type="Pfam" id="PF02311">
    <property type="entry name" value="AraC_binding"/>
    <property type="match status" value="1"/>
</dbReference>
<reference evidence="5" key="1">
    <citation type="submission" date="2020-10" db="EMBL/GenBank/DDBJ databases">
        <authorList>
            <person name="Gilroy R."/>
        </authorList>
    </citation>
    <scope>NUCLEOTIDE SEQUENCE</scope>
    <source>
        <strain evidence="5">CHK183-6373</strain>
    </source>
</reference>
<gene>
    <name evidence="5" type="ORF">IAA64_02740</name>
</gene>
<dbReference type="GO" id="GO:0003700">
    <property type="term" value="F:DNA-binding transcription factor activity"/>
    <property type="evidence" value="ECO:0007669"/>
    <property type="project" value="InterPro"/>
</dbReference>
<dbReference type="AlphaFoldDB" id="A0A9D1TBV8"/>
<dbReference type="SUPFAM" id="SSF51215">
    <property type="entry name" value="Regulatory protein AraC"/>
    <property type="match status" value="1"/>
</dbReference>
<dbReference type="PROSITE" id="PS01124">
    <property type="entry name" value="HTH_ARAC_FAMILY_2"/>
    <property type="match status" value="1"/>
</dbReference>
<dbReference type="Gene3D" id="2.60.120.10">
    <property type="entry name" value="Jelly Rolls"/>
    <property type="match status" value="1"/>
</dbReference>
<dbReference type="InterPro" id="IPR037923">
    <property type="entry name" value="HTH-like"/>
</dbReference>
<dbReference type="CDD" id="cd00093">
    <property type="entry name" value="HTH_XRE"/>
    <property type="match status" value="1"/>
</dbReference>
<dbReference type="EMBL" id="DVOT01000051">
    <property type="protein sequence ID" value="HIV26860.1"/>
    <property type="molecule type" value="Genomic_DNA"/>
</dbReference>
<evidence type="ECO:0000256" key="1">
    <source>
        <dbReference type="ARBA" id="ARBA00023015"/>
    </source>
</evidence>
<dbReference type="Pfam" id="PF12833">
    <property type="entry name" value="HTH_18"/>
    <property type="match status" value="1"/>
</dbReference>
<dbReference type="Gene3D" id="1.10.10.60">
    <property type="entry name" value="Homeodomain-like"/>
    <property type="match status" value="2"/>
</dbReference>
<sequence length="269" mass="30177">MNYLHQHHDGPQILHNQKIHFELHLHSEVEIIALYKGSASLSVDGKSYRMGAGDFLIVFPESLHSYAAEADVDVGKFIFSPEIIPELAPILKEQTPRFPILAKDCAAAKALADLSREILAEFEHSSPIVQKAYLLLLTGKILESLETEKQPKGSGDLLMQIIEYCKANFQNTITQADVARAMHISKSYLSHLFAGKLKMNFCCYINMLRVNEACRLLRQGEKGMLEVAEKSGFSSLRSFNRAFARQMKCSPKEYRRQALAAEHPLPGMG</sequence>
<evidence type="ECO:0000259" key="4">
    <source>
        <dbReference type="PROSITE" id="PS01124"/>
    </source>
</evidence>
<dbReference type="InterPro" id="IPR003313">
    <property type="entry name" value="AraC-bd"/>
</dbReference>
<dbReference type="GO" id="GO:0043565">
    <property type="term" value="F:sequence-specific DNA binding"/>
    <property type="evidence" value="ECO:0007669"/>
    <property type="project" value="InterPro"/>
</dbReference>
<dbReference type="PANTHER" id="PTHR43280">
    <property type="entry name" value="ARAC-FAMILY TRANSCRIPTIONAL REGULATOR"/>
    <property type="match status" value="1"/>
</dbReference>
<evidence type="ECO:0000256" key="3">
    <source>
        <dbReference type="ARBA" id="ARBA00023163"/>
    </source>
</evidence>
<keyword evidence="3" id="KW-0804">Transcription</keyword>
<accession>A0A9D1TBV8</accession>
<comment type="caution">
    <text evidence="5">The sequence shown here is derived from an EMBL/GenBank/DDBJ whole genome shotgun (WGS) entry which is preliminary data.</text>
</comment>
<dbReference type="PROSITE" id="PS00041">
    <property type="entry name" value="HTH_ARAC_FAMILY_1"/>
    <property type="match status" value="1"/>
</dbReference>
<name>A0A9D1TBV8_9FIRM</name>
<evidence type="ECO:0000313" key="5">
    <source>
        <dbReference type="EMBL" id="HIV26860.1"/>
    </source>
</evidence>
<dbReference type="SUPFAM" id="SSF46689">
    <property type="entry name" value="Homeodomain-like"/>
    <property type="match status" value="1"/>
</dbReference>
<dbReference type="InterPro" id="IPR018060">
    <property type="entry name" value="HTH_AraC"/>
</dbReference>
<dbReference type="PANTHER" id="PTHR43280:SF2">
    <property type="entry name" value="HTH-TYPE TRANSCRIPTIONAL REGULATOR EXSA"/>
    <property type="match status" value="1"/>
</dbReference>
<proteinExistence type="predicted"/>
<keyword evidence="2" id="KW-0238">DNA-binding</keyword>